<dbReference type="EMBL" id="AOIS01000014">
    <property type="protein sequence ID" value="ELZ22543.1"/>
    <property type="molecule type" value="Genomic_DNA"/>
</dbReference>
<gene>
    <name evidence="2" type="ORF">C477_04074</name>
</gene>
<sequence>MSKRKRMAEMPSPTETGRAKYPMRRAQKCSRRENEAREELEAKLDGVQSTACGARQRALNAIGSSVAEQTEQQREQQRNELYDQLTEGAIVKFRNPELRAGRVVRVNKKSVRVRYPNPRAGSTCPITGEEEPDEREDRIQLDSEYLEQLDVRTIDDAADVLDSL</sequence>
<feature type="region of interest" description="Disordered" evidence="1">
    <location>
        <begin position="1"/>
        <end position="37"/>
    </location>
</feature>
<protein>
    <submittedName>
        <fullName evidence="2">Uncharacterized protein</fullName>
    </submittedName>
</protein>
<accession>M0CIW4</accession>
<dbReference type="eggNOG" id="ENOG502N5XA">
    <property type="taxonomic scope" value="Archaea"/>
</dbReference>
<feature type="region of interest" description="Disordered" evidence="1">
    <location>
        <begin position="116"/>
        <end position="136"/>
    </location>
</feature>
<organism evidence="2 3">
    <name type="scientific">Haloterrigena salina JCM 13891</name>
    <dbReference type="NCBI Taxonomy" id="1227488"/>
    <lineage>
        <taxon>Archaea</taxon>
        <taxon>Methanobacteriati</taxon>
        <taxon>Methanobacteriota</taxon>
        <taxon>Stenosarchaea group</taxon>
        <taxon>Halobacteria</taxon>
        <taxon>Halobacteriales</taxon>
        <taxon>Natrialbaceae</taxon>
        <taxon>Haloterrigena</taxon>
    </lineage>
</organism>
<proteinExistence type="predicted"/>
<name>M0CIW4_9EURY</name>
<reference evidence="2 3" key="1">
    <citation type="journal article" date="2014" name="PLoS Genet.">
        <title>Phylogenetically driven sequencing of extremely halophilic archaea reveals strategies for static and dynamic osmo-response.</title>
        <authorList>
            <person name="Becker E.A."/>
            <person name="Seitzer P.M."/>
            <person name="Tritt A."/>
            <person name="Larsen D."/>
            <person name="Krusor M."/>
            <person name="Yao A.I."/>
            <person name="Wu D."/>
            <person name="Madern D."/>
            <person name="Eisen J.A."/>
            <person name="Darling A.E."/>
            <person name="Facciotti M.T."/>
        </authorList>
    </citation>
    <scope>NUCLEOTIDE SEQUENCE [LARGE SCALE GENOMIC DNA]</scope>
    <source>
        <strain evidence="2 3">JCM 13891</strain>
    </source>
</reference>
<evidence type="ECO:0000313" key="2">
    <source>
        <dbReference type="EMBL" id="ELZ22543.1"/>
    </source>
</evidence>
<evidence type="ECO:0000256" key="1">
    <source>
        <dbReference type="SAM" id="MobiDB-lite"/>
    </source>
</evidence>
<dbReference type="PATRIC" id="fig|1227488.3.peg.807"/>
<dbReference type="Proteomes" id="UP000011657">
    <property type="component" value="Unassembled WGS sequence"/>
</dbReference>
<keyword evidence="3" id="KW-1185">Reference proteome</keyword>
<evidence type="ECO:0000313" key="3">
    <source>
        <dbReference type="Proteomes" id="UP000011657"/>
    </source>
</evidence>
<comment type="caution">
    <text evidence="2">The sequence shown here is derived from an EMBL/GenBank/DDBJ whole genome shotgun (WGS) entry which is preliminary data.</text>
</comment>
<dbReference type="AlphaFoldDB" id="M0CIW4"/>